<keyword evidence="2 4" id="KW-0863">Zinc-finger</keyword>
<dbReference type="Gene3D" id="4.10.1100.10">
    <property type="entry name" value="Transcription factor, SBP-box domain"/>
    <property type="match status" value="1"/>
</dbReference>
<proteinExistence type="predicted"/>
<comment type="caution">
    <text evidence="7">The sequence shown here is derived from an EMBL/GenBank/DDBJ whole genome shotgun (WGS) entry which is preliminary data.</text>
</comment>
<dbReference type="GO" id="GO:0003677">
    <property type="term" value="F:DNA binding"/>
    <property type="evidence" value="ECO:0007669"/>
    <property type="project" value="InterPro"/>
</dbReference>
<name>A0A427AA32_ENSVE</name>
<dbReference type="InterPro" id="IPR044817">
    <property type="entry name" value="SBP-like"/>
</dbReference>
<dbReference type="InterPro" id="IPR004333">
    <property type="entry name" value="SBP_dom"/>
</dbReference>
<protein>
    <recommendedName>
        <fullName evidence="6">SBP-type domain-containing protein</fullName>
    </recommendedName>
</protein>
<dbReference type="AlphaFoldDB" id="A0A427AA32"/>
<evidence type="ECO:0000313" key="8">
    <source>
        <dbReference type="Proteomes" id="UP000287651"/>
    </source>
</evidence>
<dbReference type="GO" id="GO:0005634">
    <property type="term" value="C:nucleus"/>
    <property type="evidence" value="ECO:0007669"/>
    <property type="project" value="InterPro"/>
</dbReference>
<dbReference type="SUPFAM" id="SSF103612">
    <property type="entry name" value="SBT domain"/>
    <property type="match status" value="1"/>
</dbReference>
<evidence type="ECO:0000256" key="1">
    <source>
        <dbReference type="ARBA" id="ARBA00022723"/>
    </source>
</evidence>
<evidence type="ECO:0000259" key="6">
    <source>
        <dbReference type="PROSITE" id="PS51141"/>
    </source>
</evidence>
<feature type="domain" description="SBP-type" evidence="6">
    <location>
        <begin position="123"/>
        <end position="178"/>
    </location>
</feature>
<keyword evidence="1" id="KW-0479">Metal-binding</keyword>
<evidence type="ECO:0000256" key="3">
    <source>
        <dbReference type="ARBA" id="ARBA00022833"/>
    </source>
</evidence>
<evidence type="ECO:0000256" key="5">
    <source>
        <dbReference type="SAM" id="MobiDB-lite"/>
    </source>
</evidence>
<organism evidence="7 8">
    <name type="scientific">Ensete ventricosum</name>
    <name type="common">Abyssinian banana</name>
    <name type="synonym">Musa ensete</name>
    <dbReference type="NCBI Taxonomy" id="4639"/>
    <lineage>
        <taxon>Eukaryota</taxon>
        <taxon>Viridiplantae</taxon>
        <taxon>Streptophyta</taxon>
        <taxon>Embryophyta</taxon>
        <taxon>Tracheophyta</taxon>
        <taxon>Spermatophyta</taxon>
        <taxon>Magnoliopsida</taxon>
        <taxon>Liliopsida</taxon>
        <taxon>Zingiberales</taxon>
        <taxon>Musaceae</taxon>
        <taxon>Ensete</taxon>
    </lineage>
</organism>
<dbReference type="Pfam" id="PF03110">
    <property type="entry name" value="SBP"/>
    <property type="match status" value="1"/>
</dbReference>
<dbReference type="PANTHER" id="PTHR31251">
    <property type="entry name" value="SQUAMOSA PROMOTER-BINDING-LIKE PROTEIN 4"/>
    <property type="match status" value="1"/>
</dbReference>
<dbReference type="PROSITE" id="PS51141">
    <property type="entry name" value="ZF_SBP"/>
    <property type="match status" value="1"/>
</dbReference>
<keyword evidence="3" id="KW-0862">Zinc</keyword>
<dbReference type="Proteomes" id="UP000287651">
    <property type="component" value="Unassembled WGS sequence"/>
</dbReference>
<evidence type="ECO:0000256" key="2">
    <source>
        <dbReference type="ARBA" id="ARBA00022771"/>
    </source>
</evidence>
<dbReference type="GO" id="GO:0008270">
    <property type="term" value="F:zinc ion binding"/>
    <property type="evidence" value="ECO:0007669"/>
    <property type="project" value="UniProtKB-KW"/>
</dbReference>
<dbReference type="EMBL" id="AMZH03003199">
    <property type="protein sequence ID" value="RRT73082.1"/>
    <property type="molecule type" value="Genomic_DNA"/>
</dbReference>
<reference evidence="7 8" key="1">
    <citation type="journal article" date="2014" name="Agronomy (Basel)">
        <title>A Draft Genome Sequence for Ensete ventricosum, the Drought-Tolerant Tree Against Hunger.</title>
        <authorList>
            <person name="Harrison J."/>
            <person name="Moore K.A."/>
            <person name="Paszkiewicz K."/>
            <person name="Jones T."/>
            <person name="Grant M."/>
            <person name="Ambacheew D."/>
            <person name="Muzemil S."/>
            <person name="Studholme D.J."/>
        </authorList>
    </citation>
    <scope>NUCLEOTIDE SEQUENCE [LARGE SCALE GENOMIC DNA]</scope>
</reference>
<feature type="region of interest" description="Disordered" evidence="5">
    <location>
        <begin position="234"/>
        <end position="257"/>
    </location>
</feature>
<evidence type="ECO:0000256" key="4">
    <source>
        <dbReference type="PROSITE-ProRule" id="PRU00470"/>
    </source>
</evidence>
<accession>A0A427AA32</accession>
<dbReference type="PANTHER" id="PTHR31251:SF169">
    <property type="entry name" value="SQUAMOSA PROMOTER-BINDING-LIKE PROTEIN 8"/>
    <property type="match status" value="1"/>
</dbReference>
<evidence type="ECO:0000313" key="7">
    <source>
        <dbReference type="EMBL" id="RRT73082.1"/>
    </source>
</evidence>
<sequence>MNWSSSGEAYVHSTTSFAGLEGSSQKRHLWNYEASSNHHDTDHTFFPKTPILDCPPLLLPMNNLPFRWPPSTVPENAVEPVGGGQIGQNLGGHKAYFPPGDGLETTHLFASRSVGAHSPTHASPRCQAEGCRADLSGAKYYHRRHKVCEFHFKAAVVVAHGFHQRKKLADHNRRRRRKTQLPVTISQKFTAKSIEEHSHHAERLRKDQSVYWEAHLGLGAIAWKFVSGRLKDPTQKSRWGGGVRCDHSDDQVSTPTE</sequence>
<dbReference type="InterPro" id="IPR036893">
    <property type="entry name" value="SBP_sf"/>
</dbReference>
<gene>
    <name evidence="7" type="ORF">B296_00010996</name>
</gene>